<dbReference type="InterPro" id="IPR007612">
    <property type="entry name" value="LOR"/>
</dbReference>
<dbReference type="PANTHER" id="PTHR31087:SF25">
    <property type="entry name" value="TRANSLATION INITIATION FACTOR 2B FAMILY PROTEIN, PUTATIVE, EXPRESSED-RELATED"/>
    <property type="match status" value="1"/>
</dbReference>
<dbReference type="PANTHER" id="PTHR31087">
    <property type="match status" value="1"/>
</dbReference>
<dbReference type="AlphaFoldDB" id="A0A2G9HUW8"/>
<dbReference type="InterPro" id="IPR025659">
    <property type="entry name" value="Tubby-like_C"/>
</dbReference>
<accession>A0A2G9HUW8</accession>
<proteinExistence type="inferred from homology"/>
<comment type="similarity">
    <text evidence="1">Belongs to the LOR family.</text>
</comment>
<organism evidence="2 3">
    <name type="scientific">Handroanthus impetiginosus</name>
    <dbReference type="NCBI Taxonomy" id="429701"/>
    <lineage>
        <taxon>Eukaryota</taxon>
        <taxon>Viridiplantae</taxon>
        <taxon>Streptophyta</taxon>
        <taxon>Embryophyta</taxon>
        <taxon>Tracheophyta</taxon>
        <taxon>Spermatophyta</taxon>
        <taxon>Magnoliopsida</taxon>
        <taxon>eudicotyledons</taxon>
        <taxon>Gunneridae</taxon>
        <taxon>Pentapetalae</taxon>
        <taxon>asterids</taxon>
        <taxon>lamiids</taxon>
        <taxon>Lamiales</taxon>
        <taxon>Bignoniaceae</taxon>
        <taxon>Crescentiina</taxon>
        <taxon>Tabebuia alliance</taxon>
        <taxon>Handroanthus</taxon>
    </lineage>
</organism>
<evidence type="ECO:0000313" key="2">
    <source>
        <dbReference type="EMBL" id="PIN21253.1"/>
    </source>
</evidence>
<dbReference type="EMBL" id="NKXS01000976">
    <property type="protein sequence ID" value="PIN21253.1"/>
    <property type="molecule type" value="Genomic_DNA"/>
</dbReference>
<evidence type="ECO:0000256" key="1">
    <source>
        <dbReference type="ARBA" id="ARBA00005437"/>
    </source>
</evidence>
<sequence length="201" mass="22716">MAKVHPHLFASSTSPKQEVFTLWMKSLILGSNGCAAFDSNGQIIYRVDNYDQKCSNLVHVMDFTGKLLFTIVKKKFSVLGLWEGYRSTGEAFNKEKPGFRVRKLMGIRMILGIFRGRSYYNVVVRLNKNQPCEYIMENHISKVLCRISDNIGGLVAEVKRKITTSGVVLGEDVLTMVVEPHIDHSLIMALVVVFGLTHHRL</sequence>
<gene>
    <name evidence="2" type="ORF">CDL12_06043</name>
</gene>
<dbReference type="Proteomes" id="UP000231279">
    <property type="component" value="Unassembled WGS sequence"/>
</dbReference>
<dbReference type="STRING" id="429701.A0A2G9HUW8"/>
<name>A0A2G9HUW8_9LAMI</name>
<dbReference type="Pfam" id="PF04525">
    <property type="entry name" value="LOR"/>
    <property type="match status" value="1"/>
</dbReference>
<dbReference type="InterPro" id="IPR038595">
    <property type="entry name" value="LOR_sf"/>
</dbReference>
<dbReference type="OrthoDB" id="652749at2759"/>
<reference evidence="3" key="1">
    <citation type="journal article" date="2018" name="Gigascience">
        <title>Genome assembly of the Pink Ipe (Handroanthus impetiginosus, Bignoniaceae), a highly valued, ecologically keystone Neotropical timber forest tree.</title>
        <authorList>
            <person name="Silva-Junior O.B."/>
            <person name="Grattapaglia D."/>
            <person name="Novaes E."/>
            <person name="Collevatti R.G."/>
        </authorList>
    </citation>
    <scope>NUCLEOTIDE SEQUENCE [LARGE SCALE GENOMIC DNA]</scope>
    <source>
        <strain evidence="3">cv. UFG-1</strain>
    </source>
</reference>
<comment type="caution">
    <text evidence="2">The sequence shown here is derived from an EMBL/GenBank/DDBJ whole genome shotgun (WGS) entry which is preliminary data.</text>
</comment>
<evidence type="ECO:0000313" key="3">
    <source>
        <dbReference type="Proteomes" id="UP000231279"/>
    </source>
</evidence>
<protein>
    <submittedName>
        <fullName evidence="2">Uncharacterized protein</fullName>
    </submittedName>
</protein>
<dbReference type="Gene3D" id="2.40.160.200">
    <property type="entry name" value="LURP1-related"/>
    <property type="match status" value="1"/>
</dbReference>
<dbReference type="SUPFAM" id="SSF54518">
    <property type="entry name" value="Tubby C-terminal domain-like"/>
    <property type="match status" value="1"/>
</dbReference>
<keyword evidence="3" id="KW-1185">Reference proteome</keyword>